<reference evidence="3 4" key="1">
    <citation type="submission" date="2015-09" db="EMBL/GenBank/DDBJ databases">
        <title>Host preference determinants of Valsa canker pathogens revealed by comparative genomics.</title>
        <authorList>
            <person name="Yin Z."/>
            <person name="Huang L."/>
        </authorList>
    </citation>
    <scope>NUCLEOTIDE SEQUENCE [LARGE SCALE GENOMIC DNA]</scope>
    <source>
        <strain evidence="3 4">03-1</strain>
    </source>
</reference>
<sequence length="245" mass="27630">MQSSYEQQLANLQSQHAIVSRQLEQLTNILNTHFTSQISAIQSVQQPAPVPPPISGFVGATPRPGGGVATLISRQEHSETPSYAASSPSQTPTVTSLRDTYDKVEIKIIPSSVPNQPPTVVPSRLDSVDEVWHEYRYGRDGNPSLESVEVRWGPRWRRDYKVQRWFNKRKIIVDKIMQYIADGVDEQAAMNELQVMRKSRTLNWLSRELESHRKETKKQWKAAREAAIANKQAMLGSDAMPANLA</sequence>
<organism evidence="3 4">
    <name type="scientific">Cytospora schulzeri</name>
    <dbReference type="NCBI Taxonomy" id="448051"/>
    <lineage>
        <taxon>Eukaryota</taxon>
        <taxon>Fungi</taxon>
        <taxon>Dikarya</taxon>
        <taxon>Ascomycota</taxon>
        <taxon>Pezizomycotina</taxon>
        <taxon>Sordariomycetes</taxon>
        <taxon>Sordariomycetidae</taxon>
        <taxon>Diaporthales</taxon>
        <taxon>Cytosporaceae</taxon>
        <taxon>Cytospora</taxon>
    </lineage>
</organism>
<dbReference type="PANTHER" id="PTHR37784:SF4">
    <property type="entry name" value="TRANSCRIPTION FACTOR-LIKE PROTEIN EUC1"/>
    <property type="match status" value="1"/>
</dbReference>
<dbReference type="AlphaFoldDB" id="A0A423WXT6"/>
<dbReference type="InterPro" id="IPR052146">
    <property type="entry name" value="HOT1"/>
</dbReference>
<dbReference type="GO" id="GO:0000981">
    <property type="term" value="F:DNA-binding transcription factor activity, RNA polymerase II-specific"/>
    <property type="evidence" value="ECO:0007669"/>
    <property type="project" value="TreeGrafter"/>
</dbReference>
<evidence type="ECO:0000313" key="4">
    <source>
        <dbReference type="Proteomes" id="UP000283895"/>
    </source>
</evidence>
<proteinExistence type="predicted"/>
<dbReference type="PANTHER" id="PTHR37784">
    <property type="entry name" value="PROTEIN MSN1"/>
    <property type="match status" value="1"/>
</dbReference>
<name>A0A423WXT6_9PEZI</name>
<dbReference type="STRING" id="356882.A0A423WXT6"/>
<accession>A0A423WXT6</accession>
<dbReference type="InterPro" id="IPR022210">
    <property type="entry name" value="TF_GCR1-like"/>
</dbReference>
<evidence type="ECO:0000259" key="2">
    <source>
        <dbReference type="Pfam" id="PF12550"/>
    </source>
</evidence>
<dbReference type="OrthoDB" id="428577at2759"/>
<dbReference type="EMBL" id="LKEA01000006">
    <property type="protein sequence ID" value="ROW08292.1"/>
    <property type="molecule type" value="Genomic_DNA"/>
</dbReference>
<dbReference type="Pfam" id="PF12550">
    <property type="entry name" value="GCR1_C"/>
    <property type="match status" value="1"/>
</dbReference>
<evidence type="ECO:0000313" key="3">
    <source>
        <dbReference type="EMBL" id="ROW08292.1"/>
    </source>
</evidence>
<dbReference type="Proteomes" id="UP000283895">
    <property type="component" value="Unassembled WGS sequence"/>
</dbReference>
<dbReference type="GO" id="GO:0060963">
    <property type="term" value="P:positive regulation of ribosomal protein gene transcription by RNA polymerase II"/>
    <property type="evidence" value="ECO:0007669"/>
    <property type="project" value="TreeGrafter"/>
</dbReference>
<comment type="caution">
    <text evidence="3">The sequence shown here is derived from an EMBL/GenBank/DDBJ whole genome shotgun (WGS) entry which is preliminary data.</text>
</comment>
<evidence type="ECO:0000256" key="1">
    <source>
        <dbReference type="SAM" id="MobiDB-lite"/>
    </source>
</evidence>
<feature type="domain" description="Transcription activator GCR1-like" evidence="2">
    <location>
        <begin position="124"/>
        <end position="197"/>
    </location>
</feature>
<keyword evidence="4" id="KW-1185">Reference proteome</keyword>
<feature type="compositionally biased region" description="Polar residues" evidence="1">
    <location>
        <begin position="80"/>
        <end position="95"/>
    </location>
</feature>
<gene>
    <name evidence="3" type="ORF">VMCG_03192</name>
</gene>
<feature type="region of interest" description="Disordered" evidence="1">
    <location>
        <begin position="75"/>
        <end position="95"/>
    </location>
</feature>
<protein>
    <recommendedName>
        <fullName evidence="2">Transcription activator GCR1-like domain-containing protein</fullName>
    </recommendedName>
</protein>
<dbReference type="GO" id="GO:0000978">
    <property type="term" value="F:RNA polymerase II cis-regulatory region sequence-specific DNA binding"/>
    <property type="evidence" value="ECO:0007669"/>
    <property type="project" value="TreeGrafter"/>
</dbReference>